<reference evidence="3" key="2">
    <citation type="submission" date="2021-03" db="UniProtKB">
        <authorList>
            <consortium name="EnsemblPlants"/>
        </authorList>
    </citation>
    <scope>IDENTIFICATION</scope>
</reference>
<dbReference type="AlphaFoldDB" id="A0A803PHC4"/>
<reference evidence="3" key="1">
    <citation type="submission" date="2018-11" db="EMBL/GenBank/DDBJ databases">
        <authorList>
            <person name="Grassa J C."/>
        </authorList>
    </citation>
    <scope>NUCLEOTIDE SEQUENCE [LARGE SCALE GENOMIC DNA]</scope>
</reference>
<dbReference type="InterPro" id="IPR025836">
    <property type="entry name" value="Zn_knuckle_CX2CX4HX4C"/>
</dbReference>
<dbReference type="EMBL" id="UZAU01000358">
    <property type="status" value="NOT_ANNOTATED_CDS"/>
    <property type="molecule type" value="Genomic_DNA"/>
</dbReference>
<dbReference type="SUPFAM" id="SSF56672">
    <property type="entry name" value="DNA/RNA polymerases"/>
    <property type="match status" value="1"/>
</dbReference>
<keyword evidence="1" id="KW-0479">Metal-binding</keyword>
<dbReference type="PANTHER" id="PTHR31286">
    <property type="entry name" value="GLYCINE-RICH CELL WALL STRUCTURAL PROTEIN 1.8-LIKE"/>
    <property type="match status" value="1"/>
</dbReference>
<keyword evidence="4" id="KW-1185">Reference proteome</keyword>
<keyword evidence="1" id="KW-0863">Zinc-finger</keyword>
<keyword evidence="1" id="KW-0862">Zinc</keyword>
<evidence type="ECO:0000313" key="3">
    <source>
        <dbReference type="EnsemblPlants" id="cds.evm.model.04.412"/>
    </source>
</evidence>
<sequence>MYVRPPLAMGSSPLPTDMNQSILGFNTLSFLNLAKDLAKYCCGHLYLSRDPPFLSVLPNLIIACGVTSKLVSGPVTMAAVTESSNVDEIIQETENVCLDDFSIEVSPDNDLSRETIAKSVVGKFFSKKVISNGTLRKALSGLWKLSLRWRFQTVTPTTFIFRLGSPKEVKYVLENGPWNLCCGFLLAAALSEDGKWESAELTNLDIWVKVMGVPLPYMTEACIHQMAGWMGKFIQADKVRKNGVILNDFLRFQVRLKLDVPLLAGVSLPDYGQKKVWSYFKYEKLLIFCFKCGVIGHVDANCSAKKWVVTVQDGRSIPLFGSWLRDGSRLANGFALLEVESIHDRSRLENDDHVLKEMPLMASNEALIPAKEKLGPIKFGATREDEEYSHDHSGKIKKLKKTKVVGPRGVPKPPIFGKVSQAVSIGAGSKRKKVSKDLDIDSNFMDESRGNSCLIIVDKTGVKDVFAEASGVNIPKESDNFDDSGEQAKKARMFLDSLRSVESSLEAIKEGDEERGSNLGRMKAHDLLPALVERENDSLASDARVSLDVGKVTAVSGNVRQDFLMAEEAGRNMPPKASWSYFRGIAEDLGVLRQRKLLELWLQRKILIASVVAAIGSAGGTCLCWKASVEIQVLSENVGVTKAVFSNILNGPDWYSFFVYGPPSRSARKDFWEERTMDVLALNHPWLLMGDLNTITGQQDKFGGREVEESDDLIKERLNRALCDPEWMVSYPKAGLRALAIKDSDHAPLVLDLLLDRERFHTPFRYLDAWSRDEGLQRRVPSESNLKLEADILLEIDEVEARYAEIWKQKSRELWYRNGDRNSKFFHAATVIKRKRNFINVVCLNESEWIKGRQLVGGQSISCPSSHYGGDQKCGVVYASPQGPGAGCSPFQSAFVSGRWIAENSIMAHEVLDSFNKLKGRYGFVGLKLDMSKAYDRIEWSFLRKTMEAFGFEPRFIQMVMKCISSVSFLILLNGGPLKQFCPGRGLRQGDPISPYLFILCSEVLSRMLLRKEEAGLVSGFKVSPQSPSISHLMYVDDIFIFCKANLEEVGAVLECVQLFGSWFGQCLNVQKSAYICSKNVNEDTQAELSQFLGFRKLGKEDRFLGNPII</sequence>
<evidence type="ECO:0000259" key="2">
    <source>
        <dbReference type="PROSITE" id="PS50158"/>
    </source>
</evidence>
<organism evidence="3 4">
    <name type="scientific">Cannabis sativa</name>
    <name type="common">Hemp</name>
    <name type="synonym">Marijuana</name>
    <dbReference type="NCBI Taxonomy" id="3483"/>
    <lineage>
        <taxon>Eukaryota</taxon>
        <taxon>Viridiplantae</taxon>
        <taxon>Streptophyta</taxon>
        <taxon>Embryophyta</taxon>
        <taxon>Tracheophyta</taxon>
        <taxon>Spermatophyta</taxon>
        <taxon>Magnoliopsida</taxon>
        <taxon>eudicotyledons</taxon>
        <taxon>Gunneridae</taxon>
        <taxon>Pentapetalae</taxon>
        <taxon>rosids</taxon>
        <taxon>fabids</taxon>
        <taxon>Rosales</taxon>
        <taxon>Cannabaceae</taxon>
        <taxon>Cannabis</taxon>
    </lineage>
</organism>
<dbReference type="Gene3D" id="3.60.10.10">
    <property type="entry name" value="Endonuclease/exonuclease/phosphatase"/>
    <property type="match status" value="1"/>
</dbReference>
<dbReference type="InterPro" id="IPR040256">
    <property type="entry name" value="At4g02000-like"/>
</dbReference>
<evidence type="ECO:0000313" key="4">
    <source>
        <dbReference type="Proteomes" id="UP000596661"/>
    </source>
</evidence>
<protein>
    <recommendedName>
        <fullName evidence="2">CCHC-type domain-containing protein</fullName>
    </recommendedName>
</protein>
<evidence type="ECO:0000256" key="1">
    <source>
        <dbReference type="PROSITE-ProRule" id="PRU00047"/>
    </source>
</evidence>
<dbReference type="InterPro" id="IPR000477">
    <property type="entry name" value="RT_dom"/>
</dbReference>
<dbReference type="Pfam" id="PF14392">
    <property type="entry name" value="zf-CCHC_4"/>
    <property type="match status" value="1"/>
</dbReference>
<dbReference type="PROSITE" id="PS50158">
    <property type="entry name" value="ZF_CCHC"/>
    <property type="match status" value="1"/>
</dbReference>
<proteinExistence type="predicted"/>
<dbReference type="InterPro" id="IPR001878">
    <property type="entry name" value="Znf_CCHC"/>
</dbReference>
<feature type="domain" description="CCHC-type" evidence="2">
    <location>
        <begin position="289"/>
        <end position="302"/>
    </location>
</feature>
<dbReference type="SUPFAM" id="SSF56219">
    <property type="entry name" value="DNase I-like"/>
    <property type="match status" value="1"/>
</dbReference>
<dbReference type="EnsemblPlants" id="evm.model.04.412">
    <property type="protein sequence ID" value="cds.evm.model.04.412"/>
    <property type="gene ID" value="evm.TU.04.412"/>
</dbReference>
<dbReference type="Proteomes" id="UP000596661">
    <property type="component" value="Chromosome 4"/>
</dbReference>
<accession>A0A803PHC4</accession>
<dbReference type="Pfam" id="PF00078">
    <property type="entry name" value="RVT_1"/>
    <property type="match status" value="1"/>
</dbReference>
<dbReference type="CDD" id="cd01650">
    <property type="entry name" value="RT_nLTR_like"/>
    <property type="match status" value="1"/>
</dbReference>
<name>A0A803PHC4_CANSA</name>
<dbReference type="Gramene" id="evm.model.04.412">
    <property type="protein sequence ID" value="cds.evm.model.04.412"/>
    <property type="gene ID" value="evm.TU.04.412"/>
</dbReference>
<dbReference type="GO" id="GO:0008270">
    <property type="term" value="F:zinc ion binding"/>
    <property type="evidence" value="ECO:0007669"/>
    <property type="project" value="UniProtKB-KW"/>
</dbReference>
<dbReference type="InterPro" id="IPR036691">
    <property type="entry name" value="Endo/exonu/phosph_ase_sf"/>
</dbReference>
<dbReference type="GO" id="GO:0003676">
    <property type="term" value="F:nucleic acid binding"/>
    <property type="evidence" value="ECO:0007669"/>
    <property type="project" value="InterPro"/>
</dbReference>
<dbReference type="InterPro" id="IPR043502">
    <property type="entry name" value="DNA/RNA_pol_sf"/>
</dbReference>
<dbReference type="PANTHER" id="PTHR31286:SF180">
    <property type="entry name" value="OS10G0362600 PROTEIN"/>
    <property type="match status" value="1"/>
</dbReference>